<feature type="transmembrane region" description="Helical" evidence="2">
    <location>
        <begin position="27"/>
        <end position="49"/>
    </location>
</feature>
<proteinExistence type="predicted"/>
<keyword evidence="4" id="KW-1185">Reference proteome</keyword>
<dbReference type="GeneID" id="7835120"/>
<dbReference type="Proteomes" id="UP000009168">
    <property type="component" value="Unassembled WGS sequence"/>
</dbReference>
<gene>
    <name evidence="3" type="ORF">TTHERM_00056080</name>
</gene>
<dbReference type="eggNOG" id="ENOG502S1HE">
    <property type="taxonomic scope" value="Eukaryota"/>
</dbReference>
<feature type="region of interest" description="Disordered" evidence="1">
    <location>
        <begin position="456"/>
        <end position="507"/>
    </location>
</feature>
<evidence type="ECO:0000313" key="3">
    <source>
        <dbReference type="EMBL" id="EAR87294.1"/>
    </source>
</evidence>
<dbReference type="OrthoDB" id="431202at2759"/>
<reference evidence="4" key="1">
    <citation type="journal article" date="2006" name="PLoS Biol.">
        <title>Macronuclear genome sequence of the ciliate Tetrahymena thermophila, a model eukaryote.</title>
        <authorList>
            <person name="Eisen J.A."/>
            <person name="Coyne R.S."/>
            <person name="Wu M."/>
            <person name="Wu D."/>
            <person name="Thiagarajan M."/>
            <person name="Wortman J.R."/>
            <person name="Badger J.H."/>
            <person name="Ren Q."/>
            <person name="Amedeo P."/>
            <person name="Jones K.M."/>
            <person name="Tallon L.J."/>
            <person name="Delcher A.L."/>
            <person name="Salzberg S.L."/>
            <person name="Silva J.C."/>
            <person name="Haas B.J."/>
            <person name="Majoros W.H."/>
            <person name="Farzad M."/>
            <person name="Carlton J.M."/>
            <person name="Smith R.K. Jr."/>
            <person name="Garg J."/>
            <person name="Pearlman R.E."/>
            <person name="Karrer K.M."/>
            <person name="Sun L."/>
            <person name="Manning G."/>
            <person name="Elde N.C."/>
            <person name="Turkewitz A.P."/>
            <person name="Asai D.J."/>
            <person name="Wilkes D.E."/>
            <person name="Wang Y."/>
            <person name="Cai H."/>
            <person name="Collins K."/>
            <person name="Stewart B.A."/>
            <person name="Lee S.R."/>
            <person name="Wilamowska K."/>
            <person name="Weinberg Z."/>
            <person name="Ruzzo W.L."/>
            <person name="Wloga D."/>
            <person name="Gaertig J."/>
            <person name="Frankel J."/>
            <person name="Tsao C.-C."/>
            <person name="Gorovsky M.A."/>
            <person name="Keeling P.J."/>
            <person name="Waller R.F."/>
            <person name="Patron N.J."/>
            <person name="Cherry J.M."/>
            <person name="Stover N.A."/>
            <person name="Krieger C.J."/>
            <person name="del Toro C."/>
            <person name="Ryder H.F."/>
            <person name="Williamson S.C."/>
            <person name="Barbeau R.A."/>
            <person name="Hamilton E.P."/>
            <person name="Orias E."/>
        </authorList>
    </citation>
    <scope>NUCLEOTIDE SEQUENCE [LARGE SCALE GENOMIC DNA]</scope>
    <source>
        <strain evidence="4">SB210</strain>
    </source>
</reference>
<dbReference type="GO" id="GO:0016020">
    <property type="term" value="C:membrane"/>
    <property type="evidence" value="ECO:0007669"/>
    <property type="project" value="TreeGrafter"/>
</dbReference>
<dbReference type="PANTHER" id="PTHR31735:SF1">
    <property type="entry name" value="VACUOLAR MEMBRANE PROTEIN YPL162C"/>
    <property type="match status" value="1"/>
</dbReference>
<feature type="transmembrane region" description="Helical" evidence="2">
    <location>
        <begin position="218"/>
        <end position="239"/>
    </location>
</feature>
<evidence type="ECO:0000256" key="2">
    <source>
        <dbReference type="SAM" id="Phobius"/>
    </source>
</evidence>
<protein>
    <submittedName>
        <fullName evidence="3">Vaculolar membrane protein</fullName>
    </submittedName>
</protein>
<accession>I7MH73</accession>
<dbReference type="AlphaFoldDB" id="I7MH73"/>
<dbReference type="RefSeq" id="XP_001007539.1">
    <property type="nucleotide sequence ID" value="XM_001007539.1"/>
</dbReference>
<dbReference type="KEGG" id="tet:TTHERM_00056080"/>
<keyword evidence="2" id="KW-0472">Membrane</keyword>
<keyword evidence="2" id="KW-0812">Transmembrane</keyword>
<evidence type="ECO:0000313" key="4">
    <source>
        <dbReference type="Proteomes" id="UP000009168"/>
    </source>
</evidence>
<dbReference type="EMBL" id="GG662853">
    <property type="protein sequence ID" value="EAR87294.1"/>
    <property type="molecule type" value="Genomic_DNA"/>
</dbReference>
<keyword evidence="2" id="KW-1133">Transmembrane helix</keyword>
<feature type="transmembrane region" description="Helical" evidence="2">
    <location>
        <begin position="259"/>
        <end position="280"/>
    </location>
</feature>
<dbReference type="STRING" id="312017.I7MH73"/>
<name>I7MH73_TETTS</name>
<dbReference type="InterPro" id="IPR022127">
    <property type="entry name" value="STIMATE/YPL162C"/>
</dbReference>
<evidence type="ECO:0000256" key="1">
    <source>
        <dbReference type="SAM" id="MobiDB-lite"/>
    </source>
</evidence>
<dbReference type="InParanoid" id="I7MH73"/>
<dbReference type="HOGENOM" id="CLU_538082_0_0_1"/>
<dbReference type="Pfam" id="PF12400">
    <property type="entry name" value="STIMATE"/>
    <property type="match status" value="1"/>
</dbReference>
<dbReference type="PANTHER" id="PTHR31735">
    <property type="entry name" value="VACUOLAR MEMBRANE PROTEIN YPL162C"/>
    <property type="match status" value="1"/>
</dbReference>
<sequence length="507" mass="58744">MEYNWVLERYKQMHPDPIAVENQQCNLVGGSGLIVQMILGFLSFTVLVYKRTQEKPQRPFKIWLLDSSKQVLSSLFAHLANMIFSIVLTTPEEGESIPPPSLISNHALYIYGYYQKIKMDNNFNLVSIDEQNDPCNYYFVTVVIDTSCGVFLACFLLLQLDNLLKRKGCENLRTGNYYKETKVFKKRTIVDENQNIMNIPMEDVNYIEIDYLTWLIQLAIWLTLTFISKMILFFVQALLKYPLGLASYFLLYWLNSMPVVKLVFVMIIIPTIMNGMQFWIQDNVLKKKSYAADTEDIEEDDQDNEDIIIKKNFYVSELYANEEQYSTQMQRHIERRDSKILPNTLQVQQPSIDSISQLHNVSFTKNYHENKKKDSFTVICSEITQNIQNTLYKGDTNQAYEGDQSSLNKGFVMSSINTPVNSEFAESTPNVLNANILNNNNNKFSKFKDIQLDRSPTTESMGQDLQANSLQKFQSKQKSNQILEEVSQLSQTPQKNANNSFNRNKPY</sequence>
<organism evidence="3 4">
    <name type="scientific">Tetrahymena thermophila (strain SB210)</name>
    <dbReference type="NCBI Taxonomy" id="312017"/>
    <lineage>
        <taxon>Eukaryota</taxon>
        <taxon>Sar</taxon>
        <taxon>Alveolata</taxon>
        <taxon>Ciliophora</taxon>
        <taxon>Intramacronucleata</taxon>
        <taxon>Oligohymenophorea</taxon>
        <taxon>Hymenostomatida</taxon>
        <taxon>Tetrahymenina</taxon>
        <taxon>Tetrahymenidae</taxon>
        <taxon>Tetrahymena</taxon>
    </lineage>
</organism>
<feature type="transmembrane region" description="Helical" evidence="2">
    <location>
        <begin position="137"/>
        <end position="158"/>
    </location>
</feature>